<evidence type="ECO:0000313" key="10">
    <source>
        <dbReference type="Proteomes" id="UP000001996"/>
    </source>
</evidence>
<dbReference type="Gene3D" id="2.40.320.10">
    <property type="entry name" value="Hypothetical Protein Pfu-838710-001"/>
    <property type="match status" value="1"/>
</dbReference>
<dbReference type="Pfam" id="PF09637">
    <property type="entry name" value="Med18"/>
    <property type="match status" value="1"/>
</dbReference>
<protein>
    <recommendedName>
        <fullName evidence="3 8">Mediator of RNA polymerase II transcription subunit 18</fullName>
    </recommendedName>
    <alternativeName>
        <fullName evidence="7 8">Mediator complex subunit 18</fullName>
    </alternativeName>
</protein>
<comment type="similarity">
    <text evidence="2 8">Belongs to the Mediator complex subunit 18 family.</text>
</comment>
<dbReference type="GO" id="GO:0006369">
    <property type="term" value="P:termination of RNA polymerase II transcription"/>
    <property type="evidence" value="ECO:0007669"/>
    <property type="project" value="TreeGrafter"/>
</dbReference>
<name>A5DYS8_LODEL</name>
<dbReference type="STRING" id="379508.A5DYS8"/>
<comment type="subcellular location">
    <subcellularLocation>
        <location evidence="1 8">Nucleus</location>
    </subcellularLocation>
</comment>
<dbReference type="PANTHER" id="PTHR13321:SF2">
    <property type="entry name" value="MEDIATOR OF RNA POLYMERASE II TRANSCRIPTION SUBUNIT 18"/>
    <property type="match status" value="1"/>
</dbReference>
<keyword evidence="6 8" id="KW-0539">Nucleus</keyword>
<gene>
    <name evidence="8" type="primary">MED18</name>
    <name evidence="9" type="ORF">LELG_02515</name>
</gene>
<dbReference type="VEuPathDB" id="FungiDB:LELG_02515"/>
<evidence type="ECO:0000256" key="7">
    <source>
        <dbReference type="ARBA" id="ARBA00032012"/>
    </source>
</evidence>
<dbReference type="GO" id="GO:0003712">
    <property type="term" value="F:transcription coregulator activity"/>
    <property type="evidence" value="ECO:0007669"/>
    <property type="project" value="InterPro"/>
</dbReference>
<keyword evidence="4 8" id="KW-0805">Transcription regulation</keyword>
<dbReference type="GO" id="GO:0070847">
    <property type="term" value="C:core mediator complex"/>
    <property type="evidence" value="ECO:0007669"/>
    <property type="project" value="TreeGrafter"/>
</dbReference>
<keyword evidence="8" id="KW-0010">Activator</keyword>
<dbReference type="OrthoDB" id="5348092at2759"/>
<dbReference type="GO" id="GO:0016592">
    <property type="term" value="C:mediator complex"/>
    <property type="evidence" value="ECO:0007669"/>
    <property type="project" value="InterPro"/>
</dbReference>
<comment type="function">
    <text evidence="8">Component of the Mediator complex, a coactivator involved in the regulated transcription of nearly all RNA polymerase II-dependent genes. Mediator functions as a bridge to convey information from gene-specific regulatory proteins to the basal RNA polymerase II transcription machinery. Mediator is recruited to promoters by direct interactions with regulatory proteins and serves as a scaffold for the assembly of a functional preinitiation complex with RNA polymerase II and the general transcription factors.</text>
</comment>
<sequence>MVHQLFLVSSIPHANYLQAVATLQAITGQLEPQEISTYTLITKPNHVFKPQVKAGKINQIEQHYMKCITTWQDYPFDISLPVIESKLDGKSEITAKKLFVEEEVVEEEEDDDAEKKRQRERGEFFTALGYKNGEQSQFGREKVWTLQIGDIPIAGKNQVCLQQTIYSSTLVHTHVAVPPKTASTDGAEAIQQAGQELGIEIKQELKPILGLNESTIKEEKMAESNKDLNTDGSDSMDIDIVEQKIKAESVPPKPRRRNDSFLVFLNDLGYSVINQYWVKGVRFFYGDIVIELFKLFIRDDHAPKDNLDGIKLKLLDESNTFQIKCYINVSKSTDIDQINQGVKDLAHLKDFLKGLFVLEIPDRMYLDSRVSNPIK</sequence>
<keyword evidence="10" id="KW-1185">Reference proteome</keyword>
<keyword evidence="5 8" id="KW-0804">Transcription</keyword>
<reference evidence="9 10" key="1">
    <citation type="journal article" date="2009" name="Nature">
        <title>Evolution of pathogenicity and sexual reproduction in eight Candida genomes.</title>
        <authorList>
            <person name="Butler G."/>
            <person name="Rasmussen M.D."/>
            <person name="Lin M.F."/>
            <person name="Santos M.A."/>
            <person name="Sakthikumar S."/>
            <person name="Munro C.A."/>
            <person name="Rheinbay E."/>
            <person name="Grabherr M."/>
            <person name="Forche A."/>
            <person name="Reedy J.L."/>
            <person name="Agrafioti I."/>
            <person name="Arnaud M.B."/>
            <person name="Bates S."/>
            <person name="Brown A.J."/>
            <person name="Brunke S."/>
            <person name="Costanzo M.C."/>
            <person name="Fitzpatrick D.A."/>
            <person name="de Groot P.W."/>
            <person name="Harris D."/>
            <person name="Hoyer L.L."/>
            <person name="Hube B."/>
            <person name="Klis F.M."/>
            <person name="Kodira C."/>
            <person name="Lennard N."/>
            <person name="Logue M.E."/>
            <person name="Martin R."/>
            <person name="Neiman A.M."/>
            <person name="Nikolaou E."/>
            <person name="Quail M.A."/>
            <person name="Quinn J."/>
            <person name="Santos M.C."/>
            <person name="Schmitzberger F.F."/>
            <person name="Sherlock G."/>
            <person name="Shah P."/>
            <person name="Silverstein K.A."/>
            <person name="Skrzypek M.S."/>
            <person name="Soll D."/>
            <person name="Staggs R."/>
            <person name="Stansfield I."/>
            <person name="Stumpf M.P."/>
            <person name="Sudbery P.E."/>
            <person name="Srikantha T."/>
            <person name="Zeng Q."/>
            <person name="Berman J."/>
            <person name="Berriman M."/>
            <person name="Heitman J."/>
            <person name="Gow N.A."/>
            <person name="Lorenz M.C."/>
            <person name="Birren B.W."/>
            <person name="Kellis M."/>
            <person name="Cuomo C.A."/>
        </authorList>
    </citation>
    <scope>NUCLEOTIDE SEQUENCE [LARGE SCALE GENOMIC DNA]</scope>
    <source>
        <strain evidence="10">ATCC 11503 / BCRC 21390 / CBS 2605 / JCM 1781 / NBRC 1676 / NRRL YB-4239</strain>
    </source>
</reference>
<dbReference type="GO" id="GO:0006357">
    <property type="term" value="P:regulation of transcription by RNA polymerase II"/>
    <property type="evidence" value="ECO:0007669"/>
    <property type="project" value="InterPro"/>
</dbReference>
<dbReference type="Proteomes" id="UP000001996">
    <property type="component" value="Unassembled WGS sequence"/>
</dbReference>
<dbReference type="OMA" id="PGKVNQI"/>
<evidence type="ECO:0000256" key="8">
    <source>
        <dbReference type="RuleBase" id="RU364150"/>
    </source>
</evidence>
<dbReference type="KEGG" id="lel:PVL30_003353"/>
<evidence type="ECO:0000256" key="1">
    <source>
        <dbReference type="ARBA" id="ARBA00004123"/>
    </source>
</evidence>
<organism evidence="9 10">
    <name type="scientific">Lodderomyces elongisporus (strain ATCC 11503 / CBS 2605 / JCM 1781 / NBRC 1676 / NRRL YB-4239)</name>
    <name type="common">Yeast</name>
    <name type="synonym">Saccharomyces elongisporus</name>
    <dbReference type="NCBI Taxonomy" id="379508"/>
    <lineage>
        <taxon>Eukaryota</taxon>
        <taxon>Fungi</taxon>
        <taxon>Dikarya</taxon>
        <taxon>Ascomycota</taxon>
        <taxon>Saccharomycotina</taxon>
        <taxon>Pichiomycetes</taxon>
        <taxon>Debaryomycetaceae</taxon>
        <taxon>Candida/Lodderomyces clade</taxon>
        <taxon>Lodderomyces</taxon>
    </lineage>
</organism>
<dbReference type="AlphaFoldDB" id="A5DYS8"/>
<evidence type="ECO:0000256" key="4">
    <source>
        <dbReference type="ARBA" id="ARBA00023015"/>
    </source>
</evidence>
<dbReference type="GeneID" id="5232984"/>
<dbReference type="EMBL" id="CH981526">
    <property type="protein sequence ID" value="EDK44336.1"/>
    <property type="molecule type" value="Genomic_DNA"/>
</dbReference>
<accession>A5DYS8</accession>
<evidence type="ECO:0000313" key="9">
    <source>
        <dbReference type="EMBL" id="EDK44336.1"/>
    </source>
</evidence>
<dbReference type="eggNOG" id="ENOG502S41C">
    <property type="taxonomic scope" value="Eukaryota"/>
</dbReference>
<evidence type="ECO:0000256" key="3">
    <source>
        <dbReference type="ARBA" id="ARBA00019612"/>
    </source>
</evidence>
<proteinExistence type="inferred from homology"/>
<evidence type="ECO:0000256" key="6">
    <source>
        <dbReference type="ARBA" id="ARBA00023242"/>
    </source>
</evidence>
<comment type="subunit">
    <text evidence="8">Component of the Mediator complex.</text>
</comment>
<evidence type="ECO:0000256" key="5">
    <source>
        <dbReference type="ARBA" id="ARBA00023163"/>
    </source>
</evidence>
<dbReference type="InParanoid" id="A5DYS8"/>
<evidence type="ECO:0000256" key="2">
    <source>
        <dbReference type="ARBA" id="ARBA00009814"/>
    </source>
</evidence>
<dbReference type="HOGENOM" id="CLU_058255_0_0_1"/>
<dbReference type="PANTHER" id="PTHR13321">
    <property type="entry name" value="MEDIATOR OF RNA POLYMERASE II TRANSCRIPTION, SUBUNIT 18"/>
    <property type="match status" value="1"/>
</dbReference>
<dbReference type="InterPro" id="IPR019095">
    <property type="entry name" value="Mediator_Med18"/>
</dbReference>